<dbReference type="InterPro" id="IPR036291">
    <property type="entry name" value="NAD(P)-bd_dom_sf"/>
</dbReference>
<feature type="region of interest" description="Disordered" evidence="2">
    <location>
        <begin position="159"/>
        <end position="180"/>
    </location>
</feature>
<gene>
    <name evidence="3" type="ORF">TT172_LOCUS7956</name>
</gene>
<sequence>MSGNTVYLITGANRGLGLAMTTLLLARPHTTVIATSRKPADSLTALSTARSSSSSTIHPTSRLIPLLLDEADDAISSATLPARLAAATTAAAAGGSSSSGPPLRLDVVIANAGSSAAFRDVLGTDPGADMVRDFEVNAVGPAKLFRAVWPLLERASAAGTAEGQGEGEGHNKQAGKEEGKEVGGVGKFVLVSSSLGSIGLLDQESLPGVAYGMSKAAANWWAKKTELGQALADAVGFKEPPMTLEQSAKGMIQQIDNLTPEKSGQFLQYNGDQLPW</sequence>
<dbReference type="Gene3D" id="3.40.50.720">
    <property type="entry name" value="NAD(P)-binding Rossmann-like Domain"/>
    <property type="match status" value="1"/>
</dbReference>
<feature type="compositionally biased region" description="Basic and acidic residues" evidence="2">
    <location>
        <begin position="167"/>
        <end position="180"/>
    </location>
</feature>
<name>A0A446BSS3_9PEZI</name>
<proteinExistence type="inferred from homology"/>
<evidence type="ECO:0000313" key="4">
    <source>
        <dbReference type="Proteomes" id="UP000289323"/>
    </source>
</evidence>
<dbReference type="SUPFAM" id="SSF51735">
    <property type="entry name" value="NAD(P)-binding Rossmann-fold domains"/>
    <property type="match status" value="1"/>
</dbReference>
<comment type="similarity">
    <text evidence="1">Belongs to the short-chain dehydrogenases/reductases (SDR) family.</text>
</comment>
<organism evidence="3 4">
    <name type="scientific">Thermothielavioides terrestris</name>
    <dbReference type="NCBI Taxonomy" id="2587410"/>
    <lineage>
        <taxon>Eukaryota</taxon>
        <taxon>Fungi</taxon>
        <taxon>Dikarya</taxon>
        <taxon>Ascomycota</taxon>
        <taxon>Pezizomycotina</taxon>
        <taxon>Sordariomycetes</taxon>
        <taxon>Sordariomycetidae</taxon>
        <taxon>Sordariales</taxon>
        <taxon>Chaetomiaceae</taxon>
        <taxon>Thermothielavioides</taxon>
    </lineage>
</organism>
<protein>
    <submittedName>
        <fullName evidence="3">9e8016d4-0dd3-4ae3-af2d-b2f82353f430</fullName>
    </submittedName>
</protein>
<evidence type="ECO:0000256" key="2">
    <source>
        <dbReference type="SAM" id="MobiDB-lite"/>
    </source>
</evidence>
<dbReference type="InterPro" id="IPR002347">
    <property type="entry name" value="SDR_fam"/>
</dbReference>
<dbReference type="PANTHER" id="PTHR43544:SF26">
    <property type="entry name" value="SHORT CHAIN DEHYDROGENASE_REDUCTASE FAMILY OXIDOREDUCTASE (JCVI)"/>
    <property type="match status" value="1"/>
</dbReference>
<dbReference type="GO" id="GO:0005737">
    <property type="term" value="C:cytoplasm"/>
    <property type="evidence" value="ECO:0007669"/>
    <property type="project" value="TreeGrafter"/>
</dbReference>
<dbReference type="PANTHER" id="PTHR43544">
    <property type="entry name" value="SHORT-CHAIN DEHYDROGENASE/REDUCTASE"/>
    <property type="match status" value="1"/>
</dbReference>
<dbReference type="PRINTS" id="PR00081">
    <property type="entry name" value="GDHRDH"/>
</dbReference>
<evidence type="ECO:0000256" key="1">
    <source>
        <dbReference type="ARBA" id="ARBA00006484"/>
    </source>
</evidence>
<dbReference type="AlphaFoldDB" id="A0A446BSS3"/>
<dbReference type="Proteomes" id="UP000289323">
    <property type="component" value="Unassembled WGS sequence"/>
</dbReference>
<evidence type="ECO:0000313" key="3">
    <source>
        <dbReference type="EMBL" id="SPQ25537.1"/>
    </source>
</evidence>
<dbReference type="EMBL" id="OUUZ01000015">
    <property type="protein sequence ID" value="SPQ25537.1"/>
    <property type="molecule type" value="Genomic_DNA"/>
</dbReference>
<reference evidence="3 4" key="1">
    <citation type="submission" date="2018-04" db="EMBL/GenBank/DDBJ databases">
        <authorList>
            <person name="Huttner S."/>
            <person name="Dainat J."/>
        </authorList>
    </citation>
    <scope>NUCLEOTIDE SEQUENCE [LARGE SCALE GENOMIC DNA]</scope>
</reference>
<dbReference type="InterPro" id="IPR051468">
    <property type="entry name" value="Fungal_SecMetab_SDRs"/>
</dbReference>
<accession>A0A446BSS3</accession>
<dbReference type="GO" id="GO:0016491">
    <property type="term" value="F:oxidoreductase activity"/>
    <property type="evidence" value="ECO:0007669"/>
    <property type="project" value="TreeGrafter"/>
</dbReference>